<organism evidence="1 2">
    <name type="scientific">Paenibacillus provencensis</name>
    <dbReference type="NCBI Taxonomy" id="441151"/>
    <lineage>
        <taxon>Bacteria</taxon>
        <taxon>Bacillati</taxon>
        <taxon>Bacillota</taxon>
        <taxon>Bacilli</taxon>
        <taxon>Bacillales</taxon>
        <taxon>Paenibacillaceae</taxon>
        <taxon>Paenibacillus</taxon>
    </lineage>
</organism>
<dbReference type="EMBL" id="JBHTKX010000001">
    <property type="protein sequence ID" value="MFD1129533.1"/>
    <property type="molecule type" value="Genomic_DNA"/>
</dbReference>
<keyword evidence="2" id="KW-1185">Reference proteome</keyword>
<accession>A0ABW3PY40</accession>
<sequence length="81" mass="8941">MAALYYGMFIFAEILKAMPSASVQLDFAIEHMGEHVEKYSQNSWLLFHSSVAKLSFEELVGTEGGGYGSQGFQAQEINACK</sequence>
<gene>
    <name evidence="1" type="ORF">ACFQ3J_15275</name>
</gene>
<protein>
    <submittedName>
        <fullName evidence="1">Uncharacterized protein</fullName>
    </submittedName>
</protein>
<dbReference type="Proteomes" id="UP001597169">
    <property type="component" value="Unassembled WGS sequence"/>
</dbReference>
<reference evidence="2" key="1">
    <citation type="journal article" date="2019" name="Int. J. Syst. Evol. Microbiol.">
        <title>The Global Catalogue of Microorganisms (GCM) 10K type strain sequencing project: providing services to taxonomists for standard genome sequencing and annotation.</title>
        <authorList>
            <consortium name="The Broad Institute Genomics Platform"/>
            <consortium name="The Broad Institute Genome Sequencing Center for Infectious Disease"/>
            <person name="Wu L."/>
            <person name="Ma J."/>
        </authorList>
    </citation>
    <scope>NUCLEOTIDE SEQUENCE [LARGE SCALE GENOMIC DNA]</scope>
    <source>
        <strain evidence="2">CCUG 53519</strain>
    </source>
</reference>
<proteinExistence type="predicted"/>
<comment type="caution">
    <text evidence="1">The sequence shown here is derived from an EMBL/GenBank/DDBJ whole genome shotgun (WGS) entry which is preliminary data.</text>
</comment>
<name>A0ABW3PY40_9BACL</name>
<evidence type="ECO:0000313" key="2">
    <source>
        <dbReference type="Proteomes" id="UP001597169"/>
    </source>
</evidence>
<evidence type="ECO:0000313" key="1">
    <source>
        <dbReference type="EMBL" id="MFD1129533.1"/>
    </source>
</evidence>
<dbReference type="RefSeq" id="WP_251582487.1">
    <property type="nucleotide sequence ID" value="NZ_JBHTKX010000001.1"/>
</dbReference>